<dbReference type="Gene3D" id="3.10.350.10">
    <property type="entry name" value="LysM domain"/>
    <property type="match status" value="1"/>
</dbReference>
<sequence length="505" mass="55489">MRVKIHIVQKGDTLWKIAKKYGVNFEELKKMNTQLSNPDMIMPGMKIKVPASGGTIKKEAPIGPEIHMGSKKEMPKAEHPFAKEKPITQPVAETPKEMPVQPQKPAPLKQEKPKKPYMPKMPKPMMPDIDINNYYLMNLANIQTQQPAPHPQPKPMPQPKPVQQKPVAQPKPVQPKPVEQTKPIEQVKPVKPVMPMAAEQPIAAPTKPKLPPKPLNLFPQENPVEMHESMNLPTNQGGYEQPMNPYHNQNPFYPGAPAPQAGHQGGFPQAQMPYPQVQGVQSPYGMMPGVESPNYEESSPYMSQHQLPLSPSQAQMPAPVMGVEDYGQQLPLQPTYTAPAYQQPYYPCPPTQIYPISPVMPGPGPGYCPPPMHHGYPQYAPMPQVQGVMEEPNYAQMPLMPTESQMPLSPAQHQMPLMPSQSQMPLMPTAVQGAEADCGCGGGAPAGYPHQYQQPFVPAPAFPGAVPYGQPYGAFPQGQMNPYGYGPMGGPAFGRPFDESSDFEG</sequence>
<evidence type="ECO:0000313" key="4">
    <source>
        <dbReference type="EMBL" id="QVY63822.1"/>
    </source>
</evidence>
<dbReference type="SMART" id="SM00257">
    <property type="entry name" value="LysM"/>
    <property type="match status" value="1"/>
</dbReference>
<evidence type="ECO:0000313" key="5">
    <source>
        <dbReference type="Proteomes" id="UP000679247"/>
    </source>
</evidence>
<feature type="compositionally biased region" description="Pro residues" evidence="1">
    <location>
        <begin position="148"/>
        <end position="160"/>
    </location>
</feature>
<dbReference type="SUPFAM" id="SSF54106">
    <property type="entry name" value="LysM domain"/>
    <property type="match status" value="1"/>
</dbReference>
<dbReference type="InterPro" id="IPR036779">
    <property type="entry name" value="LysM_dom_sf"/>
</dbReference>
<feature type="region of interest" description="Disordered" evidence="1">
    <location>
        <begin position="293"/>
        <end position="315"/>
    </location>
</feature>
<feature type="region of interest" description="Disordered" evidence="1">
    <location>
        <begin position="92"/>
        <end position="122"/>
    </location>
</feature>
<feature type="compositionally biased region" description="Polar residues" evidence="1">
    <location>
        <begin position="295"/>
        <end position="315"/>
    </location>
</feature>
<dbReference type="InterPro" id="IPR018392">
    <property type="entry name" value="LysM"/>
</dbReference>
<organism evidence="4 5">
    <name type="scientific">Cytobacillus gottheilii</name>
    <dbReference type="NCBI Taxonomy" id="859144"/>
    <lineage>
        <taxon>Bacteria</taxon>
        <taxon>Bacillati</taxon>
        <taxon>Bacillota</taxon>
        <taxon>Bacilli</taxon>
        <taxon>Bacillales</taxon>
        <taxon>Bacillaceae</taxon>
        <taxon>Cytobacillus</taxon>
    </lineage>
</organism>
<dbReference type="CDD" id="cd00118">
    <property type="entry name" value="LysM"/>
    <property type="match status" value="1"/>
</dbReference>
<feature type="domain" description="LysM" evidence="3">
    <location>
        <begin position="4"/>
        <end position="49"/>
    </location>
</feature>
<feature type="region of interest" description="Disordered" evidence="1">
    <location>
        <begin position="145"/>
        <end position="185"/>
    </location>
</feature>
<gene>
    <name evidence="4" type="primary">safA</name>
    <name evidence="4" type="ORF">J1899_16090</name>
</gene>
<dbReference type="Proteomes" id="UP000679247">
    <property type="component" value="Chromosome"/>
</dbReference>
<proteinExistence type="predicted"/>
<accession>A0ABX8FIG1</accession>
<dbReference type="InterPro" id="IPR014248">
    <property type="entry name" value="Spore_coat_assembly_SafA"/>
</dbReference>
<evidence type="ECO:0000256" key="1">
    <source>
        <dbReference type="SAM" id="MobiDB-lite"/>
    </source>
</evidence>
<dbReference type="EMBL" id="CP071709">
    <property type="protein sequence ID" value="QVY63822.1"/>
    <property type="molecule type" value="Genomic_DNA"/>
</dbReference>
<evidence type="ECO:0000259" key="2">
    <source>
        <dbReference type="PROSITE" id="PS50943"/>
    </source>
</evidence>
<reference evidence="4 5" key="1">
    <citation type="submission" date="2021-03" db="EMBL/GenBank/DDBJ databases">
        <title>The first data on the complete genome of the tetrodotoxin-producing bacterium.</title>
        <authorList>
            <person name="Melnikova D.I."/>
            <person name="Nijland R."/>
            <person name="Magarlamov T.Y."/>
        </authorList>
    </citation>
    <scope>NUCLEOTIDE SEQUENCE [LARGE SCALE GENOMIC DNA]</scope>
    <source>
        <strain evidence="4 5">1839</strain>
    </source>
</reference>
<protein>
    <submittedName>
        <fullName evidence="4">SafA/ExsA family spore coat assembly protein</fullName>
    </submittedName>
</protein>
<evidence type="ECO:0000259" key="3">
    <source>
        <dbReference type="PROSITE" id="PS51782"/>
    </source>
</evidence>
<dbReference type="PROSITE" id="PS50943">
    <property type="entry name" value="HTH_CROC1"/>
    <property type="match status" value="1"/>
</dbReference>
<keyword evidence="5" id="KW-1185">Reference proteome</keyword>
<dbReference type="Pfam" id="PF01476">
    <property type="entry name" value="LysM"/>
    <property type="match status" value="1"/>
</dbReference>
<dbReference type="InterPro" id="IPR001387">
    <property type="entry name" value="Cro/C1-type_HTH"/>
</dbReference>
<feature type="domain" description="HTH cro/C1-type" evidence="2">
    <location>
        <begin position="12"/>
        <end position="28"/>
    </location>
</feature>
<dbReference type="PROSITE" id="PS51782">
    <property type="entry name" value="LYSM"/>
    <property type="match status" value="1"/>
</dbReference>
<name>A0ABX8FIG1_9BACI</name>
<feature type="compositionally biased region" description="Low complexity" evidence="1">
    <location>
        <begin position="161"/>
        <end position="183"/>
    </location>
</feature>
<dbReference type="NCBIfam" id="TIGR02899">
    <property type="entry name" value="spore_safA"/>
    <property type="match status" value="1"/>
</dbReference>